<feature type="region of interest" description="Disordered" evidence="1">
    <location>
        <begin position="258"/>
        <end position="318"/>
    </location>
</feature>
<feature type="compositionally biased region" description="Acidic residues" evidence="1">
    <location>
        <begin position="304"/>
        <end position="318"/>
    </location>
</feature>
<feature type="compositionally biased region" description="Basic residues" evidence="1">
    <location>
        <begin position="168"/>
        <end position="178"/>
    </location>
</feature>
<accession>A0A175WHG5</accession>
<dbReference type="VEuPathDB" id="FungiDB:MMYC01_200395"/>
<feature type="compositionally biased region" description="Basic and acidic residues" evidence="1">
    <location>
        <begin position="258"/>
        <end position="269"/>
    </location>
</feature>
<feature type="region of interest" description="Disordered" evidence="1">
    <location>
        <begin position="120"/>
        <end position="178"/>
    </location>
</feature>
<dbReference type="OrthoDB" id="4590776at2759"/>
<dbReference type="EMBL" id="LCTW02000005">
    <property type="protein sequence ID" value="KXX83015.1"/>
    <property type="molecule type" value="Genomic_DNA"/>
</dbReference>
<organism evidence="2 3">
    <name type="scientific">Madurella mycetomatis</name>
    <dbReference type="NCBI Taxonomy" id="100816"/>
    <lineage>
        <taxon>Eukaryota</taxon>
        <taxon>Fungi</taxon>
        <taxon>Dikarya</taxon>
        <taxon>Ascomycota</taxon>
        <taxon>Pezizomycotina</taxon>
        <taxon>Sordariomycetes</taxon>
        <taxon>Sordariomycetidae</taxon>
        <taxon>Sordariales</taxon>
        <taxon>Sordariales incertae sedis</taxon>
        <taxon>Madurella</taxon>
    </lineage>
</organism>
<dbReference type="Proteomes" id="UP000078237">
    <property type="component" value="Unassembled WGS sequence"/>
</dbReference>
<evidence type="ECO:0000256" key="1">
    <source>
        <dbReference type="SAM" id="MobiDB-lite"/>
    </source>
</evidence>
<comment type="caution">
    <text evidence="2">The sequence shown here is derived from an EMBL/GenBank/DDBJ whole genome shotgun (WGS) entry which is preliminary data.</text>
</comment>
<name>A0A175WHG5_9PEZI</name>
<feature type="compositionally biased region" description="Polar residues" evidence="1">
    <location>
        <begin position="271"/>
        <end position="293"/>
    </location>
</feature>
<sequence length="318" mass="34750">MAPRPANADHPQKLQDDLTSVLPTSTQLFVMSHMDDIFPTPSQEARELQGEQPIAKPARAASMRAPEPRQPTRQVARADPVMPPPPRPTAEAVEPAMLMMPFISTQDLVLSSQDLRDLEDTAATQGSAARDSGCNNMAPSLHRDTPALPQPSSRVSPQRTSQQETPCRPHRLRRKRNHAPGVVTMRELQELKSEIPAADHGFTLRASWPIPAPYPEPDKAAQKADAPIEALRPVSPEKPRFFGPSGCGLDVLLAMDESRKTHAEEERKRQTQLPVPNNLGGNTTEMPQHNTAANGPPAASQETDYGDLELDAADLLDL</sequence>
<dbReference type="AlphaFoldDB" id="A0A175WHG5"/>
<feature type="compositionally biased region" description="Polar residues" evidence="1">
    <location>
        <begin position="122"/>
        <end position="138"/>
    </location>
</feature>
<proteinExistence type="predicted"/>
<reference evidence="2 3" key="1">
    <citation type="journal article" date="2016" name="Genome Announc.">
        <title>Genome Sequence of Madurella mycetomatis mm55, Isolated from a Human Mycetoma Case in Sudan.</title>
        <authorList>
            <person name="Smit S."/>
            <person name="Derks M.F."/>
            <person name="Bervoets S."/>
            <person name="Fahal A."/>
            <person name="van Leeuwen W."/>
            <person name="van Belkum A."/>
            <person name="van de Sande W.W."/>
        </authorList>
    </citation>
    <scope>NUCLEOTIDE SEQUENCE [LARGE SCALE GENOMIC DNA]</scope>
    <source>
        <strain evidence="3">mm55</strain>
    </source>
</reference>
<protein>
    <submittedName>
        <fullName evidence="2">Uncharacterized protein</fullName>
    </submittedName>
</protein>
<keyword evidence="3" id="KW-1185">Reference proteome</keyword>
<gene>
    <name evidence="2" type="ORF">MMYC01_200395</name>
</gene>
<evidence type="ECO:0000313" key="2">
    <source>
        <dbReference type="EMBL" id="KXX83015.1"/>
    </source>
</evidence>
<evidence type="ECO:0000313" key="3">
    <source>
        <dbReference type="Proteomes" id="UP000078237"/>
    </source>
</evidence>
<feature type="compositionally biased region" description="Polar residues" evidence="1">
    <location>
        <begin position="150"/>
        <end position="165"/>
    </location>
</feature>
<feature type="region of interest" description="Disordered" evidence="1">
    <location>
        <begin position="43"/>
        <end position="91"/>
    </location>
</feature>
<dbReference type="STRING" id="100816.A0A175WHG5"/>